<sequence length="141" mass="15703">MLGLLAAAPRTPLAQHVCARGKQDWALVDGHDIETFLAAQPKNRPRRLQIARQFFRFAKSHKMVLVDPTSKLSAKAPHPGRSAHPLNDLRPPAVHAGTSPSRTRVRNKRTVAQRTADNPVLHSPLHRAANAQDVRARNFRK</sequence>
<evidence type="ECO:0008006" key="4">
    <source>
        <dbReference type="Google" id="ProtNLM"/>
    </source>
</evidence>
<accession>A0A5S4EVP2</accession>
<feature type="region of interest" description="Disordered" evidence="1">
    <location>
        <begin position="71"/>
        <end position="141"/>
    </location>
</feature>
<keyword evidence="3" id="KW-1185">Reference proteome</keyword>
<name>A0A5S4EVP2_9ACTN</name>
<proteinExistence type="predicted"/>
<reference evidence="2 3" key="1">
    <citation type="submission" date="2019-05" db="EMBL/GenBank/DDBJ databases">
        <title>Draft genome sequence of Nonomuraea turkmeniaca DSM 43926.</title>
        <authorList>
            <person name="Saricaoglu S."/>
            <person name="Isik K."/>
        </authorList>
    </citation>
    <scope>NUCLEOTIDE SEQUENCE [LARGE SCALE GENOMIC DNA]</scope>
    <source>
        <strain evidence="2 3">DSM 43926</strain>
    </source>
</reference>
<evidence type="ECO:0000313" key="2">
    <source>
        <dbReference type="EMBL" id="TMR07591.1"/>
    </source>
</evidence>
<protein>
    <recommendedName>
        <fullName evidence="4">Core-binding (CB) domain-containing protein</fullName>
    </recommendedName>
</protein>
<organism evidence="2 3">
    <name type="scientific">Nonomuraea turkmeniaca</name>
    <dbReference type="NCBI Taxonomy" id="103838"/>
    <lineage>
        <taxon>Bacteria</taxon>
        <taxon>Bacillati</taxon>
        <taxon>Actinomycetota</taxon>
        <taxon>Actinomycetes</taxon>
        <taxon>Streptosporangiales</taxon>
        <taxon>Streptosporangiaceae</taxon>
        <taxon>Nonomuraea</taxon>
    </lineage>
</organism>
<comment type="caution">
    <text evidence="2">The sequence shown here is derived from an EMBL/GenBank/DDBJ whole genome shotgun (WGS) entry which is preliminary data.</text>
</comment>
<dbReference type="Proteomes" id="UP000309128">
    <property type="component" value="Unassembled WGS sequence"/>
</dbReference>
<dbReference type="EMBL" id="VCKY01000373">
    <property type="protein sequence ID" value="TMR07591.1"/>
    <property type="molecule type" value="Genomic_DNA"/>
</dbReference>
<dbReference type="RefSeq" id="WP_138673903.1">
    <property type="nucleotide sequence ID" value="NZ_VCKY01000373.1"/>
</dbReference>
<gene>
    <name evidence="2" type="ORF">ETD86_51435</name>
</gene>
<dbReference type="OrthoDB" id="4435702at2"/>
<evidence type="ECO:0000313" key="3">
    <source>
        <dbReference type="Proteomes" id="UP000309128"/>
    </source>
</evidence>
<evidence type="ECO:0000256" key="1">
    <source>
        <dbReference type="SAM" id="MobiDB-lite"/>
    </source>
</evidence>
<dbReference type="AlphaFoldDB" id="A0A5S4EVP2"/>